<reference evidence="1 2" key="1">
    <citation type="submission" date="2015-04" db="EMBL/GenBank/DDBJ databases">
        <title>Draft Genome Sequence of the Novel Agar-Digesting Marine Bacterium Q1.</title>
        <authorList>
            <person name="Li Y."/>
            <person name="Li D."/>
            <person name="Chen G."/>
            <person name="Du Z."/>
        </authorList>
    </citation>
    <scope>NUCLEOTIDE SEQUENCE [LARGE SCALE GENOMIC DNA]</scope>
    <source>
        <strain evidence="1 2">Q1</strain>
    </source>
</reference>
<name>A0A0J8JJ09_9ALTE</name>
<evidence type="ECO:0000313" key="2">
    <source>
        <dbReference type="Proteomes" id="UP000037600"/>
    </source>
</evidence>
<sequence length="394" mass="44751">MLLQSNACFTKVIRVLILVTLVVSVSSQANFLARLNSQASLVKHDISKTIKVEFSHKASVDDDLVKAKLHEYQIDDVNFYYMDVKSVFCGENICKVDKVRLHWDQFGHYHELELGTGIKLEKGNALDFELEDYIKLDQILANKNSTLSSLEKFELVTTGSTESAGIDGFSGATTYIKNEDYIKGAIWTCYTLWHYVNGPVSQIIRNMSAESYSVNELTQMSTGSWIEQHYALEQLSAKQSYDAKTIEKVLSLVSNANLELSQAIISYVKAAPKRVLSSTIIEILSSENSHIVGLALNLVKDKSRQDPLIFNAEFYQELVKVAASFKHYPYVHQTLSILQQSNLQNSSIQARLLTMLESDNFMIARAVYWHLLEFSELNSNKMMQSFYQFNQDRL</sequence>
<gene>
    <name evidence="1" type="ORF">XM47_14205</name>
</gene>
<dbReference type="AlphaFoldDB" id="A0A0J8JJ09"/>
<dbReference type="Proteomes" id="UP000037600">
    <property type="component" value="Unassembled WGS sequence"/>
</dbReference>
<organism evidence="1 2">
    <name type="scientific">Catenovulum maritimum</name>
    <dbReference type="NCBI Taxonomy" id="1513271"/>
    <lineage>
        <taxon>Bacteria</taxon>
        <taxon>Pseudomonadati</taxon>
        <taxon>Pseudomonadota</taxon>
        <taxon>Gammaproteobacteria</taxon>
        <taxon>Alteromonadales</taxon>
        <taxon>Alteromonadaceae</taxon>
        <taxon>Catenovulum</taxon>
    </lineage>
</organism>
<dbReference type="EMBL" id="LAZL01000024">
    <property type="protein sequence ID" value="KMT64446.1"/>
    <property type="molecule type" value="Genomic_DNA"/>
</dbReference>
<accession>A0A0J8JJ09</accession>
<protein>
    <submittedName>
        <fullName evidence="1">Uncharacterized protein</fullName>
    </submittedName>
</protein>
<dbReference type="OrthoDB" id="6400902at2"/>
<dbReference type="RefSeq" id="WP_048693853.1">
    <property type="nucleotide sequence ID" value="NZ_KQ130497.1"/>
</dbReference>
<proteinExistence type="predicted"/>
<evidence type="ECO:0000313" key="1">
    <source>
        <dbReference type="EMBL" id="KMT64446.1"/>
    </source>
</evidence>
<keyword evidence="2" id="KW-1185">Reference proteome</keyword>
<comment type="caution">
    <text evidence="1">The sequence shown here is derived from an EMBL/GenBank/DDBJ whole genome shotgun (WGS) entry which is preliminary data.</text>
</comment>